<comment type="caution">
    <text evidence="1">The sequence shown here is derived from an EMBL/GenBank/DDBJ whole genome shotgun (WGS) entry which is preliminary data.</text>
</comment>
<evidence type="ECO:0000313" key="2">
    <source>
        <dbReference type="EMBL" id="MQW36476.1"/>
    </source>
</evidence>
<sequence>MNNTKWDELRLAMHALDRRPLWRCKDVNGHYSGYHREWFLHFRSGDYASILYVDITADDPAHREAIRDALKAIHLPGEETESGFRVFGYGQKGQTLEYL</sequence>
<protein>
    <submittedName>
        <fullName evidence="1">Uncharacterized protein</fullName>
    </submittedName>
</protein>
<gene>
    <name evidence="1" type="ORF">GHK45_10270</name>
    <name evidence="2" type="ORF">GHK53_27805</name>
</gene>
<dbReference type="Proteomes" id="UP000429484">
    <property type="component" value="Unassembled WGS sequence"/>
</dbReference>
<evidence type="ECO:0000313" key="3">
    <source>
        <dbReference type="Proteomes" id="UP000429484"/>
    </source>
</evidence>
<dbReference type="EMBL" id="WISP01000076">
    <property type="protein sequence ID" value="MQW04171.1"/>
    <property type="molecule type" value="Genomic_DNA"/>
</dbReference>
<organism evidence="1">
    <name type="scientific">Rhizobium meliloti</name>
    <name type="common">Ensifer meliloti</name>
    <name type="synonym">Sinorhizobium meliloti</name>
    <dbReference type="NCBI Taxonomy" id="382"/>
    <lineage>
        <taxon>Bacteria</taxon>
        <taxon>Pseudomonadati</taxon>
        <taxon>Pseudomonadota</taxon>
        <taxon>Alphaproteobacteria</taxon>
        <taxon>Hyphomicrobiales</taxon>
        <taxon>Rhizobiaceae</taxon>
        <taxon>Sinorhizobium/Ensifer group</taxon>
        <taxon>Sinorhizobium</taxon>
    </lineage>
</organism>
<reference evidence="2" key="2">
    <citation type="submission" date="2019-10" db="EMBL/GenBank/DDBJ databases">
        <authorList>
            <person name="Sugawara M."/>
            <person name="Epstein B."/>
            <person name="Badgley B."/>
            <person name="Unno T."/>
            <person name="Xu L."/>
            <person name="Reese J."/>
            <person name="Gyaneshwar P."/>
            <person name="Denny R."/>
            <person name="Mudege J."/>
            <person name="Bharti A."/>
            <person name="Farmer A."/>
            <person name="May G."/>
            <person name="Woodward J."/>
            <person name="Medigue C."/>
            <person name="Vallenet D."/>
            <person name="Lajus A."/>
            <person name="Rouy Z."/>
            <person name="Martinez-Vaz B."/>
            <person name="Tiffin P."/>
            <person name="Young N."/>
            <person name="Sadowsky M."/>
        </authorList>
    </citation>
    <scope>NUCLEOTIDE SEQUENCE</scope>
    <source>
        <strain evidence="2">N6B1</strain>
    </source>
</reference>
<dbReference type="RefSeq" id="WP_027990121.1">
    <property type="nucleotide sequence ID" value="NZ_CP088113.1"/>
</dbReference>
<evidence type="ECO:0000313" key="1">
    <source>
        <dbReference type="EMBL" id="MQW04171.1"/>
    </source>
</evidence>
<dbReference type="InterPro" id="IPR046500">
    <property type="entry name" value="DUF6678"/>
</dbReference>
<accession>A0A6A7ZQM9</accession>
<reference evidence="1 3" key="1">
    <citation type="journal article" date="2013" name="Genome Biol.">
        <title>Comparative genomics of the core and accessory genomes of 48 Sinorhizobium strains comprising five genospecies.</title>
        <authorList>
            <person name="Sugawara M."/>
            <person name="Epstein B."/>
            <person name="Badgley B.D."/>
            <person name="Unno T."/>
            <person name="Xu L."/>
            <person name="Reese J."/>
            <person name="Gyaneshwar P."/>
            <person name="Denny R."/>
            <person name="Mudge J."/>
            <person name="Bharti A.K."/>
            <person name="Farmer A.D."/>
            <person name="May G.D."/>
            <person name="Woodward J.E."/>
            <person name="Medigue C."/>
            <person name="Vallenet D."/>
            <person name="Lajus A."/>
            <person name="Rouy Z."/>
            <person name="Martinez-Vaz B."/>
            <person name="Tiffin P."/>
            <person name="Young N.D."/>
            <person name="Sadowsky M.J."/>
        </authorList>
    </citation>
    <scope>NUCLEOTIDE SEQUENCE</scope>
    <source>
        <strain evidence="1">M30</strain>
        <strain evidence="2 3">N6B1</strain>
    </source>
</reference>
<name>A0A6A7ZQM9_RHIML</name>
<dbReference type="EMBL" id="WISR01000222">
    <property type="protein sequence ID" value="MQW36476.1"/>
    <property type="molecule type" value="Genomic_DNA"/>
</dbReference>
<dbReference type="AlphaFoldDB" id="A0A6A7ZQM9"/>
<proteinExistence type="predicted"/>
<dbReference type="Pfam" id="PF20383">
    <property type="entry name" value="DUF6678"/>
    <property type="match status" value="1"/>
</dbReference>